<dbReference type="InterPro" id="IPR027417">
    <property type="entry name" value="P-loop_NTPase"/>
</dbReference>
<accession>I4EDY7</accession>
<dbReference type="Gene3D" id="3.40.50.300">
    <property type="entry name" value="P-loop containing nucleotide triphosphate hydrolases"/>
    <property type="match status" value="2"/>
</dbReference>
<reference evidence="12 13" key="1">
    <citation type="journal article" date="2012" name="ISME J.">
        <title>Nitrification expanded: discovery, physiology and genomics of a nitrite-oxidizing bacterium from the phylum Chloroflexi.</title>
        <authorList>
            <person name="Sorokin D.Y."/>
            <person name="Lucker S."/>
            <person name="Vejmelkova D."/>
            <person name="Kostrikina N.A."/>
            <person name="Kleerebezem R."/>
            <person name="Rijpstra W.I."/>
            <person name="Damste J.S."/>
            <person name="Le Paslier D."/>
            <person name="Muyzer G."/>
            <person name="Wagner M."/>
            <person name="van Loosdrecht M.C."/>
            <person name="Daims H."/>
        </authorList>
    </citation>
    <scope>NUCLEOTIDE SEQUENCE [LARGE SCALE GENOMIC DNA]</scope>
    <source>
        <strain evidence="13">none</strain>
    </source>
</reference>
<keyword evidence="6" id="KW-0067">ATP-binding</keyword>
<comment type="caution">
    <text evidence="12">The sequence shown here is derived from an EMBL/GenBank/DDBJ whole genome shotgun (WGS) entry which is preliminary data.</text>
</comment>
<dbReference type="Proteomes" id="UP000004221">
    <property type="component" value="Unassembled WGS sequence"/>
</dbReference>
<proteinExistence type="inferred from homology"/>
<evidence type="ECO:0000313" key="12">
    <source>
        <dbReference type="EMBL" id="CCF82899.1"/>
    </source>
</evidence>
<keyword evidence="13" id="KW-1185">Reference proteome</keyword>
<keyword evidence="5 9" id="KW-0227">DNA damage</keyword>
<evidence type="ECO:0000256" key="7">
    <source>
        <dbReference type="ARBA" id="ARBA00023204"/>
    </source>
</evidence>
<comment type="function">
    <text evidence="1 9">May be involved in recombinational repair of damaged DNA.</text>
</comment>
<dbReference type="OrthoDB" id="9806954at2"/>
<dbReference type="NCBIfam" id="TIGR00634">
    <property type="entry name" value="recN"/>
    <property type="match status" value="1"/>
</dbReference>
<gene>
    <name evidence="12" type="ORF">NITHO_1650018</name>
</gene>
<evidence type="ECO:0000313" key="13">
    <source>
        <dbReference type="Proteomes" id="UP000004221"/>
    </source>
</evidence>
<evidence type="ECO:0000259" key="11">
    <source>
        <dbReference type="Pfam" id="PF02463"/>
    </source>
</evidence>
<dbReference type="GO" id="GO:0043590">
    <property type="term" value="C:bacterial nucleoid"/>
    <property type="evidence" value="ECO:0007669"/>
    <property type="project" value="TreeGrafter"/>
</dbReference>
<dbReference type="FunFam" id="3.40.50.300:FF:000356">
    <property type="entry name" value="DNA repair protein RecN"/>
    <property type="match status" value="1"/>
</dbReference>
<dbReference type="GO" id="GO:0005524">
    <property type="term" value="F:ATP binding"/>
    <property type="evidence" value="ECO:0007669"/>
    <property type="project" value="UniProtKB-KW"/>
</dbReference>
<evidence type="ECO:0000256" key="1">
    <source>
        <dbReference type="ARBA" id="ARBA00003618"/>
    </source>
</evidence>
<dbReference type="InterPro" id="IPR003395">
    <property type="entry name" value="RecF/RecN/SMC_N"/>
</dbReference>
<evidence type="ECO:0000256" key="9">
    <source>
        <dbReference type="PIRNR" id="PIRNR003128"/>
    </source>
</evidence>
<keyword evidence="4" id="KW-0547">Nucleotide-binding</keyword>
<dbReference type="RefSeq" id="WP_008475434.1">
    <property type="nucleotide sequence ID" value="NZ_CAGS01000074.1"/>
</dbReference>
<evidence type="ECO:0000256" key="3">
    <source>
        <dbReference type="ARBA" id="ARBA00021315"/>
    </source>
</evidence>
<evidence type="ECO:0000256" key="5">
    <source>
        <dbReference type="ARBA" id="ARBA00022763"/>
    </source>
</evidence>
<evidence type="ECO:0000256" key="10">
    <source>
        <dbReference type="SAM" id="Coils"/>
    </source>
</evidence>
<protein>
    <recommendedName>
        <fullName evidence="3 9">DNA repair protein RecN</fullName>
    </recommendedName>
    <alternativeName>
        <fullName evidence="8 9">Recombination protein N</fullName>
    </alternativeName>
</protein>
<organism evidence="12 13">
    <name type="scientific">Nitrolancea hollandica Lb</name>
    <dbReference type="NCBI Taxonomy" id="1129897"/>
    <lineage>
        <taxon>Bacteria</taxon>
        <taxon>Pseudomonadati</taxon>
        <taxon>Thermomicrobiota</taxon>
        <taxon>Thermomicrobia</taxon>
        <taxon>Sphaerobacterales</taxon>
        <taxon>Sphaerobacterineae</taxon>
        <taxon>Sphaerobacteraceae</taxon>
        <taxon>Nitrolancea</taxon>
    </lineage>
</organism>
<dbReference type="SUPFAM" id="SSF52540">
    <property type="entry name" value="P-loop containing nucleoside triphosphate hydrolases"/>
    <property type="match status" value="2"/>
</dbReference>
<sequence length="594" mass="64838">MLLELTIQNLAIIRDLRVSFGPGLNALTGETGAGKSIIIDALGAVLGARASAELVRTGARNASVEAVFDITESLQRDGLRTLLDESGIEPEDGMLILARDVSTSGRSIARINGRAVPASTLARIGEQLVDIHGQSDHLSLLRPARHLELLDRFAGTVPEREALSSLVREYHAVRSQIDQIGRDERERARRIDLLRFQVDEIRASRLRPDEDRELDQERTILTNAERLAGLAADAYQLLEGGDELGAEPSPGALDNLRLAAERIDELARFDPNIQELAGQIREAQYLLEDYTQSIRGYGDGIEADPARLAEIEDRLALIKQLKRKYGSTVEEIISYGEEAAVELAELDSSEQRLEDLHERAGALKREIGERGLSLSNARRAAAERLSRAVEHAIAELHMGHSTFAVDFRDLAGPDGVPVTINGSQRLVPFDTTGIDRVEFLIAPNAGEVPKPLARIASGGEMARLMLALKSILSAADATPTLIFDEVDVGVGGRSGQVVGEKLWSLGDQHQVIVISHLPQIAAFGEAHYRITKRERDGRTETAVDQLDGESRIDELAAMLDGLPITGASRENAREMLARIARWKEETAASIRRAG</sequence>
<evidence type="ECO:0000256" key="6">
    <source>
        <dbReference type="ARBA" id="ARBA00022840"/>
    </source>
</evidence>
<name>I4EDY7_9BACT</name>
<feature type="coiled-coil region" evidence="10">
    <location>
        <begin position="339"/>
        <end position="366"/>
    </location>
</feature>
<keyword evidence="10" id="KW-0175">Coiled coil</keyword>
<evidence type="ECO:0000256" key="8">
    <source>
        <dbReference type="ARBA" id="ARBA00033408"/>
    </source>
</evidence>
<dbReference type="PANTHER" id="PTHR11059">
    <property type="entry name" value="DNA REPAIR PROTEIN RECN"/>
    <property type="match status" value="1"/>
</dbReference>
<dbReference type="GO" id="GO:0006281">
    <property type="term" value="P:DNA repair"/>
    <property type="evidence" value="ECO:0007669"/>
    <property type="project" value="UniProtKB-KW"/>
</dbReference>
<dbReference type="GO" id="GO:0009432">
    <property type="term" value="P:SOS response"/>
    <property type="evidence" value="ECO:0007669"/>
    <property type="project" value="TreeGrafter"/>
</dbReference>
<dbReference type="AlphaFoldDB" id="I4EDY7"/>
<dbReference type="PANTHER" id="PTHR11059:SF0">
    <property type="entry name" value="DNA REPAIR PROTEIN RECN"/>
    <property type="match status" value="1"/>
</dbReference>
<dbReference type="InterPro" id="IPR004604">
    <property type="entry name" value="DNA_recomb/repair_RecN"/>
</dbReference>
<dbReference type="EMBL" id="CAGS01000074">
    <property type="protein sequence ID" value="CCF82899.1"/>
    <property type="molecule type" value="Genomic_DNA"/>
</dbReference>
<keyword evidence="7 9" id="KW-0234">DNA repair</keyword>
<dbReference type="GO" id="GO:0006310">
    <property type="term" value="P:DNA recombination"/>
    <property type="evidence" value="ECO:0007669"/>
    <property type="project" value="InterPro"/>
</dbReference>
<comment type="similarity">
    <text evidence="2 9">Belongs to the RecN family.</text>
</comment>
<dbReference type="PIRSF" id="PIRSF003128">
    <property type="entry name" value="RecN"/>
    <property type="match status" value="1"/>
</dbReference>
<dbReference type="Pfam" id="PF02463">
    <property type="entry name" value="SMC_N"/>
    <property type="match status" value="1"/>
</dbReference>
<evidence type="ECO:0000256" key="2">
    <source>
        <dbReference type="ARBA" id="ARBA00009441"/>
    </source>
</evidence>
<dbReference type="CDD" id="cd03241">
    <property type="entry name" value="ABC_RecN"/>
    <property type="match status" value="2"/>
</dbReference>
<feature type="domain" description="RecF/RecN/SMC N-terminal" evidence="11">
    <location>
        <begin position="4"/>
        <end position="535"/>
    </location>
</feature>
<evidence type="ECO:0000256" key="4">
    <source>
        <dbReference type="ARBA" id="ARBA00022741"/>
    </source>
</evidence>